<gene>
    <name evidence="1" type="ORF">X975_21188</name>
</gene>
<sequence length="41" mass="4939">MIIFQHFSLISRRRLQFRNLISSAKTIKYTLLIFRVTLLIS</sequence>
<dbReference type="AlphaFoldDB" id="A0A087TP95"/>
<evidence type="ECO:0000313" key="1">
    <source>
        <dbReference type="EMBL" id="KFM66934.1"/>
    </source>
</evidence>
<name>A0A087TP95_STEMI</name>
<evidence type="ECO:0000313" key="2">
    <source>
        <dbReference type="Proteomes" id="UP000054359"/>
    </source>
</evidence>
<dbReference type="Proteomes" id="UP000054359">
    <property type="component" value="Unassembled WGS sequence"/>
</dbReference>
<organism evidence="1 2">
    <name type="scientific">Stegodyphus mimosarum</name>
    <name type="common">African social velvet spider</name>
    <dbReference type="NCBI Taxonomy" id="407821"/>
    <lineage>
        <taxon>Eukaryota</taxon>
        <taxon>Metazoa</taxon>
        <taxon>Ecdysozoa</taxon>
        <taxon>Arthropoda</taxon>
        <taxon>Chelicerata</taxon>
        <taxon>Arachnida</taxon>
        <taxon>Araneae</taxon>
        <taxon>Araneomorphae</taxon>
        <taxon>Entelegynae</taxon>
        <taxon>Eresoidea</taxon>
        <taxon>Eresidae</taxon>
        <taxon>Stegodyphus</taxon>
    </lineage>
</organism>
<protein>
    <submittedName>
        <fullName evidence="1">Uncharacterized protein</fullName>
    </submittedName>
</protein>
<keyword evidence="2" id="KW-1185">Reference proteome</keyword>
<proteinExistence type="predicted"/>
<reference evidence="1 2" key="1">
    <citation type="submission" date="2013-11" db="EMBL/GenBank/DDBJ databases">
        <title>Genome sequencing of Stegodyphus mimosarum.</title>
        <authorList>
            <person name="Bechsgaard J."/>
        </authorList>
    </citation>
    <scope>NUCLEOTIDE SEQUENCE [LARGE SCALE GENOMIC DNA]</scope>
</reference>
<accession>A0A087TP95</accession>
<feature type="non-terminal residue" evidence="1">
    <location>
        <position position="41"/>
    </location>
</feature>
<dbReference type="EMBL" id="KK116143">
    <property type="protein sequence ID" value="KFM66934.1"/>
    <property type="molecule type" value="Genomic_DNA"/>
</dbReference>